<dbReference type="AlphaFoldDB" id="A0A391P0Y3"/>
<evidence type="ECO:0000313" key="3">
    <source>
        <dbReference type="Proteomes" id="UP000265618"/>
    </source>
</evidence>
<evidence type="ECO:0000313" key="2">
    <source>
        <dbReference type="EMBL" id="GCA65556.1"/>
    </source>
</evidence>
<dbReference type="EMBL" id="BDIP01011541">
    <property type="protein sequence ID" value="GCA65556.1"/>
    <property type="molecule type" value="Genomic_DNA"/>
</dbReference>
<keyword evidence="3" id="KW-1185">Reference proteome</keyword>
<evidence type="ECO:0000256" key="1">
    <source>
        <dbReference type="SAM" id="MobiDB-lite"/>
    </source>
</evidence>
<protein>
    <submittedName>
        <fullName evidence="2">Uncharacterized protein</fullName>
    </submittedName>
</protein>
<feature type="non-terminal residue" evidence="2">
    <location>
        <position position="51"/>
    </location>
</feature>
<proteinExistence type="predicted"/>
<feature type="region of interest" description="Disordered" evidence="1">
    <location>
        <begin position="1"/>
        <end position="20"/>
    </location>
</feature>
<dbReference type="Proteomes" id="UP000265618">
    <property type="component" value="Unassembled WGS sequence"/>
</dbReference>
<organism evidence="2 3">
    <name type="scientific">Kipferlia bialata</name>
    <dbReference type="NCBI Taxonomy" id="797122"/>
    <lineage>
        <taxon>Eukaryota</taxon>
        <taxon>Metamonada</taxon>
        <taxon>Carpediemonas-like organisms</taxon>
        <taxon>Kipferlia</taxon>
    </lineage>
</organism>
<gene>
    <name evidence="2" type="ORF">KIPB_017375</name>
</gene>
<comment type="caution">
    <text evidence="2">The sequence shown here is derived from an EMBL/GenBank/DDBJ whole genome shotgun (WGS) entry which is preliminary data.</text>
</comment>
<reference evidence="2 3" key="1">
    <citation type="journal article" date="2018" name="PLoS ONE">
        <title>The draft genome of Kipferlia bialata reveals reductive genome evolution in fornicate parasites.</title>
        <authorList>
            <person name="Tanifuji G."/>
            <person name="Takabayashi S."/>
            <person name="Kume K."/>
            <person name="Takagi M."/>
            <person name="Nakayama T."/>
            <person name="Kamikawa R."/>
            <person name="Inagaki Y."/>
            <person name="Hashimoto T."/>
        </authorList>
    </citation>
    <scope>NUCLEOTIDE SEQUENCE [LARGE SCALE GENOMIC DNA]</scope>
    <source>
        <strain evidence="2">NY0173</strain>
    </source>
</reference>
<accession>A0A391P0Y3</accession>
<name>A0A391P0Y3_9EUKA</name>
<sequence>MQSCVKAPPSKAGGAPEGYEHSGLDASLWNTVYPSLYELLCETDRQTVGQE</sequence>